<sequence>MSAATENGPLRWGVVGPGRIGRTVMSELLLLPDAELTAVCSRSRDRAAAFAADLEVPEGRQRPEPVTVTSVEELLPLVDVVYVATPHLQHPEAVLPALQAGVPVLCEKAVAARMSDAQRMVDAAREHRTLFMEAMWMRFNPLHRLLVDELLEGIGPIRRITADLSVHRDHDPDDRLWDPARGGGTLLDLGVYPVSFVQWLLGTPLSVAVHGERAHDVDASATLLLRYPEGNAAQVSCSFRAVGTNGATVVGERGRVVIDPMMYKPHRIEVDRAGEHSQVHVAVPGGELGGRGYTPMLMHFQELVRSGATESPVMPLDDTLAVMRILTDALDELGVSYPSSAG</sequence>
<comment type="similarity">
    <text evidence="1">Belongs to the Gfo/Idh/MocA family.</text>
</comment>
<evidence type="ECO:0000256" key="1">
    <source>
        <dbReference type="ARBA" id="ARBA00010928"/>
    </source>
</evidence>
<proteinExistence type="inferred from homology"/>
<evidence type="ECO:0000313" key="6">
    <source>
        <dbReference type="Proteomes" id="UP000460221"/>
    </source>
</evidence>
<dbReference type="Pfam" id="PF01408">
    <property type="entry name" value="GFO_IDH_MocA"/>
    <property type="match status" value="1"/>
</dbReference>
<reference evidence="5 6" key="1">
    <citation type="submission" date="2019-11" db="EMBL/GenBank/DDBJ databases">
        <authorList>
            <person name="Jiang L.-Q."/>
        </authorList>
    </citation>
    <scope>NUCLEOTIDE SEQUENCE [LARGE SCALE GENOMIC DNA]</scope>
    <source>
        <strain evidence="5 6">YIM 132087</strain>
    </source>
</reference>
<dbReference type="AlphaFoldDB" id="A0A7K1FL37"/>
<dbReference type="GO" id="GO:0016491">
    <property type="term" value="F:oxidoreductase activity"/>
    <property type="evidence" value="ECO:0007669"/>
    <property type="project" value="UniProtKB-KW"/>
</dbReference>
<keyword evidence="2" id="KW-0560">Oxidoreductase</keyword>
<dbReference type="SUPFAM" id="SSF55347">
    <property type="entry name" value="Glyceraldehyde-3-phosphate dehydrogenase-like, C-terminal domain"/>
    <property type="match status" value="1"/>
</dbReference>
<dbReference type="PANTHER" id="PTHR22604:SF105">
    <property type="entry name" value="TRANS-1,2-DIHYDROBENZENE-1,2-DIOL DEHYDROGENASE"/>
    <property type="match status" value="1"/>
</dbReference>
<dbReference type="Gene3D" id="3.30.360.10">
    <property type="entry name" value="Dihydrodipicolinate Reductase, domain 2"/>
    <property type="match status" value="1"/>
</dbReference>
<evidence type="ECO:0000313" key="5">
    <source>
        <dbReference type="EMBL" id="MTD14862.1"/>
    </source>
</evidence>
<feature type="domain" description="GFO/IDH/MocA-like oxidoreductase" evidence="4">
    <location>
        <begin position="154"/>
        <end position="256"/>
    </location>
</feature>
<dbReference type="RefSeq" id="WP_154768865.1">
    <property type="nucleotide sequence ID" value="NZ_WLYK01000005.1"/>
</dbReference>
<dbReference type="SUPFAM" id="SSF51735">
    <property type="entry name" value="NAD(P)-binding Rossmann-fold domains"/>
    <property type="match status" value="1"/>
</dbReference>
<dbReference type="Proteomes" id="UP000460221">
    <property type="component" value="Unassembled WGS sequence"/>
</dbReference>
<name>A0A7K1FL37_9ACTN</name>
<dbReference type="GO" id="GO:0000166">
    <property type="term" value="F:nucleotide binding"/>
    <property type="evidence" value="ECO:0007669"/>
    <property type="project" value="InterPro"/>
</dbReference>
<dbReference type="InterPro" id="IPR050984">
    <property type="entry name" value="Gfo/Idh/MocA_domain"/>
</dbReference>
<dbReference type="InterPro" id="IPR036291">
    <property type="entry name" value="NAD(P)-bd_dom_sf"/>
</dbReference>
<organism evidence="5 6">
    <name type="scientific">Nakamurella alba</name>
    <dbReference type="NCBI Taxonomy" id="2665158"/>
    <lineage>
        <taxon>Bacteria</taxon>
        <taxon>Bacillati</taxon>
        <taxon>Actinomycetota</taxon>
        <taxon>Actinomycetes</taxon>
        <taxon>Nakamurellales</taxon>
        <taxon>Nakamurellaceae</taxon>
        <taxon>Nakamurella</taxon>
    </lineage>
</organism>
<dbReference type="Pfam" id="PF22725">
    <property type="entry name" value="GFO_IDH_MocA_C3"/>
    <property type="match status" value="1"/>
</dbReference>
<protein>
    <submittedName>
        <fullName evidence="5">Gfo/Idh/MocA family oxidoreductase</fullName>
    </submittedName>
</protein>
<dbReference type="PANTHER" id="PTHR22604">
    <property type="entry name" value="OXIDOREDUCTASES"/>
    <property type="match status" value="1"/>
</dbReference>
<dbReference type="EMBL" id="WLYK01000005">
    <property type="protein sequence ID" value="MTD14862.1"/>
    <property type="molecule type" value="Genomic_DNA"/>
</dbReference>
<accession>A0A7K1FL37</accession>
<evidence type="ECO:0000259" key="4">
    <source>
        <dbReference type="Pfam" id="PF22725"/>
    </source>
</evidence>
<keyword evidence="6" id="KW-1185">Reference proteome</keyword>
<feature type="domain" description="Gfo/Idh/MocA-like oxidoreductase N-terminal" evidence="3">
    <location>
        <begin position="10"/>
        <end position="132"/>
    </location>
</feature>
<gene>
    <name evidence="5" type="ORF">GIS00_13020</name>
</gene>
<dbReference type="InterPro" id="IPR055170">
    <property type="entry name" value="GFO_IDH_MocA-like_dom"/>
</dbReference>
<dbReference type="Gene3D" id="3.40.50.720">
    <property type="entry name" value="NAD(P)-binding Rossmann-like Domain"/>
    <property type="match status" value="1"/>
</dbReference>
<evidence type="ECO:0000256" key="2">
    <source>
        <dbReference type="ARBA" id="ARBA00023002"/>
    </source>
</evidence>
<dbReference type="InterPro" id="IPR000683">
    <property type="entry name" value="Gfo/Idh/MocA-like_OxRdtase_N"/>
</dbReference>
<comment type="caution">
    <text evidence="5">The sequence shown here is derived from an EMBL/GenBank/DDBJ whole genome shotgun (WGS) entry which is preliminary data.</text>
</comment>
<evidence type="ECO:0000259" key="3">
    <source>
        <dbReference type="Pfam" id="PF01408"/>
    </source>
</evidence>